<feature type="compositionally biased region" description="Low complexity" evidence="1">
    <location>
        <begin position="19"/>
        <end position="28"/>
    </location>
</feature>
<keyword evidence="2" id="KW-1133">Transmembrane helix</keyword>
<protein>
    <submittedName>
        <fullName evidence="3">Zf-HC2 domain-containing protein</fullName>
    </submittedName>
</protein>
<evidence type="ECO:0000256" key="1">
    <source>
        <dbReference type="SAM" id="MobiDB-lite"/>
    </source>
</evidence>
<evidence type="ECO:0000313" key="3">
    <source>
        <dbReference type="EMBL" id="MBE9077594.1"/>
    </source>
</evidence>
<feature type="region of interest" description="Disordered" evidence="1">
    <location>
        <begin position="1"/>
        <end position="31"/>
    </location>
</feature>
<evidence type="ECO:0000313" key="4">
    <source>
        <dbReference type="Proteomes" id="UP000636505"/>
    </source>
</evidence>
<dbReference type="RefSeq" id="WP_193906525.1">
    <property type="nucleotide sequence ID" value="NZ_JADEXG010000019.1"/>
</dbReference>
<keyword evidence="4" id="KW-1185">Reference proteome</keyword>
<feature type="compositionally biased region" description="Low complexity" evidence="1">
    <location>
        <begin position="1"/>
        <end position="11"/>
    </location>
</feature>
<dbReference type="Proteomes" id="UP000636505">
    <property type="component" value="Unassembled WGS sequence"/>
</dbReference>
<accession>A0A8J7ADN3</accession>
<sequence>MTSNSDRSVPVNPSPSSPFPQQDQSAPAKAISQDQFELLSAYLDGEVSVEESQRVSEWLSSDVAAQQLYQQQLMLRRGLRALTVAQPAAPPAAQPVAKKYTNAPATVTLNQLDPRLSPIAVALLCAVSTVVIGILTSIISPPLELGDWLQLGTPSVNQETQSPDLE</sequence>
<keyword evidence="2" id="KW-0472">Membrane</keyword>
<evidence type="ECO:0000256" key="2">
    <source>
        <dbReference type="SAM" id="Phobius"/>
    </source>
</evidence>
<dbReference type="AlphaFoldDB" id="A0A8J7ADN3"/>
<organism evidence="3 4">
    <name type="scientific">Vasconcelosia minhoensis LEGE 07310</name>
    <dbReference type="NCBI Taxonomy" id="915328"/>
    <lineage>
        <taxon>Bacteria</taxon>
        <taxon>Bacillati</taxon>
        <taxon>Cyanobacteriota</taxon>
        <taxon>Cyanophyceae</taxon>
        <taxon>Nodosilineales</taxon>
        <taxon>Cymatolegaceae</taxon>
        <taxon>Vasconcelosia</taxon>
        <taxon>Vasconcelosia minhoensis</taxon>
    </lineage>
</organism>
<proteinExistence type="predicted"/>
<comment type="caution">
    <text evidence="3">The sequence shown here is derived from an EMBL/GenBank/DDBJ whole genome shotgun (WGS) entry which is preliminary data.</text>
</comment>
<name>A0A8J7ADN3_9CYAN</name>
<keyword evidence="2" id="KW-0812">Transmembrane</keyword>
<gene>
    <name evidence="3" type="ORF">IQ241_09840</name>
</gene>
<dbReference type="EMBL" id="JADEXG010000019">
    <property type="protein sequence ID" value="MBE9077594.1"/>
    <property type="molecule type" value="Genomic_DNA"/>
</dbReference>
<reference evidence="3" key="1">
    <citation type="submission" date="2020-10" db="EMBL/GenBank/DDBJ databases">
        <authorList>
            <person name="Castelo-Branco R."/>
            <person name="Eusebio N."/>
            <person name="Adriana R."/>
            <person name="Vieira A."/>
            <person name="Brugerolle De Fraissinette N."/>
            <person name="Rezende De Castro R."/>
            <person name="Schneider M.P."/>
            <person name="Vasconcelos V."/>
            <person name="Leao P.N."/>
        </authorList>
    </citation>
    <scope>NUCLEOTIDE SEQUENCE</scope>
    <source>
        <strain evidence="3">LEGE 07310</strain>
    </source>
</reference>
<feature type="transmembrane region" description="Helical" evidence="2">
    <location>
        <begin position="119"/>
        <end position="139"/>
    </location>
</feature>